<keyword evidence="2 4" id="KW-0808">Transferase</keyword>
<organism evidence="8 9">
    <name type="scientific">Steinernema hermaphroditum</name>
    <dbReference type="NCBI Taxonomy" id="289476"/>
    <lineage>
        <taxon>Eukaryota</taxon>
        <taxon>Metazoa</taxon>
        <taxon>Ecdysozoa</taxon>
        <taxon>Nematoda</taxon>
        <taxon>Chromadorea</taxon>
        <taxon>Rhabditida</taxon>
        <taxon>Tylenchina</taxon>
        <taxon>Panagrolaimomorpha</taxon>
        <taxon>Strongyloidoidea</taxon>
        <taxon>Steinernematidae</taxon>
        <taxon>Steinernema</taxon>
    </lineage>
</organism>
<feature type="active site" description="Proton acceptor" evidence="4">
    <location>
        <position position="205"/>
    </location>
</feature>
<feature type="signal peptide" evidence="6">
    <location>
        <begin position="1"/>
        <end position="20"/>
    </location>
</feature>
<evidence type="ECO:0000256" key="2">
    <source>
        <dbReference type="ARBA" id="ARBA00022679"/>
    </source>
</evidence>
<sequence length="420" mass="47318">MWWILALFSSAVAAVHPAFARQDDLPNTAEADHLNHPTKLQELDVMCSRLSDDCYVIKQALKKDFQVVRFMEQQGYSKSKYHAISAINMKMDSSGNVKFNHGSITIDYIATMIAAPYMTGALEFGRPGHVLRIGLGGGSLDMFLHSQQPQLRITVVELDPTMVELAKKWFGAVDDERRRTVIGDGADFVVKAAREGTKFDVIALDACNSADEMFKCPARAFYDRETMESVKEALTDTGILVINVLSSNNTILYSTLRQYFAVCFSAQMQSQNQVTACMKNEPEGSVMKAFRKASKMLGFDSQLAYVNFNPVEIGLIFTGCEFLGFQHSKILLREWFTIVPNLSRWLEKEAMSQFYLNGATSSEEAEEEEEDEGESDDFPEEEDEVDSEVDEDHPGFQEEERSRILDELCKDGDLSWVVKI</sequence>
<keyword evidence="9" id="KW-1185">Reference proteome</keyword>
<dbReference type="EMBL" id="JAUCMV010000001">
    <property type="protein sequence ID" value="KAK0427869.1"/>
    <property type="molecule type" value="Genomic_DNA"/>
</dbReference>
<feature type="region of interest" description="Disordered" evidence="5">
    <location>
        <begin position="359"/>
        <end position="403"/>
    </location>
</feature>
<keyword evidence="6" id="KW-0732">Signal</keyword>
<evidence type="ECO:0000256" key="4">
    <source>
        <dbReference type="PROSITE-ProRule" id="PRU00354"/>
    </source>
</evidence>
<dbReference type="PANTHER" id="PTHR43317">
    <property type="entry name" value="THERMOSPERMINE SYNTHASE ACAULIS5"/>
    <property type="match status" value="1"/>
</dbReference>
<evidence type="ECO:0000259" key="7">
    <source>
        <dbReference type="PROSITE" id="PS51006"/>
    </source>
</evidence>
<evidence type="ECO:0000256" key="5">
    <source>
        <dbReference type="SAM" id="MobiDB-lite"/>
    </source>
</evidence>
<reference evidence="8" key="1">
    <citation type="submission" date="2023-06" db="EMBL/GenBank/DDBJ databases">
        <title>Genomic analysis of the entomopathogenic nematode Steinernema hermaphroditum.</title>
        <authorList>
            <person name="Schwarz E.M."/>
            <person name="Heppert J.K."/>
            <person name="Baniya A."/>
            <person name="Schwartz H.T."/>
            <person name="Tan C.-H."/>
            <person name="Antoshechkin I."/>
            <person name="Sternberg P.W."/>
            <person name="Goodrich-Blair H."/>
            <person name="Dillman A.R."/>
        </authorList>
    </citation>
    <scope>NUCLEOTIDE SEQUENCE</scope>
    <source>
        <strain evidence="8">PS9179</strain>
        <tissue evidence="8">Whole animal</tissue>
    </source>
</reference>
<evidence type="ECO:0000256" key="3">
    <source>
        <dbReference type="ARBA" id="ARBA00023115"/>
    </source>
</evidence>
<keyword evidence="3 4" id="KW-0620">Polyamine biosynthesis</keyword>
<dbReference type="PROSITE" id="PS51006">
    <property type="entry name" value="PABS_2"/>
    <property type="match status" value="1"/>
</dbReference>
<dbReference type="CDD" id="cd02440">
    <property type="entry name" value="AdoMet_MTases"/>
    <property type="match status" value="1"/>
</dbReference>
<dbReference type="Pfam" id="PF01564">
    <property type="entry name" value="Spermine_synth"/>
    <property type="match status" value="1"/>
</dbReference>
<feature type="domain" description="PABS" evidence="7">
    <location>
        <begin position="127"/>
        <end position="295"/>
    </location>
</feature>
<dbReference type="Gene3D" id="3.40.50.150">
    <property type="entry name" value="Vaccinia Virus protein VP39"/>
    <property type="match status" value="1"/>
</dbReference>
<evidence type="ECO:0000256" key="1">
    <source>
        <dbReference type="ARBA" id="ARBA00007867"/>
    </source>
</evidence>
<evidence type="ECO:0000256" key="6">
    <source>
        <dbReference type="SAM" id="SignalP"/>
    </source>
</evidence>
<feature type="compositionally biased region" description="Basic and acidic residues" evidence="5">
    <location>
        <begin position="392"/>
        <end position="403"/>
    </location>
</feature>
<accession>A0AA39IRJ1</accession>
<dbReference type="Proteomes" id="UP001175271">
    <property type="component" value="Unassembled WGS sequence"/>
</dbReference>
<dbReference type="GO" id="GO:0016740">
    <property type="term" value="F:transferase activity"/>
    <property type="evidence" value="ECO:0007669"/>
    <property type="project" value="UniProtKB-UniRule"/>
</dbReference>
<dbReference type="PANTHER" id="PTHR43317:SF1">
    <property type="entry name" value="THERMOSPERMINE SYNTHASE ACAULIS5"/>
    <property type="match status" value="1"/>
</dbReference>
<feature type="compositionally biased region" description="Acidic residues" evidence="5">
    <location>
        <begin position="363"/>
        <end position="391"/>
    </location>
</feature>
<evidence type="ECO:0000313" key="8">
    <source>
        <dbReference type="EMBL" id="KAK0427869.1"/>
    </source>
</evidence>
<comment type="similarity">
    <text evidence="1">Belongs to the spermidine/spermine synthase family.</text>
</comment>
<dbReference type="AlphaFoldDB" id="A0AA39IRJ1"/>
<name>A0AA39IRJ1_9BILA</name>
<dbReference type="GO" id="GO:0006596">
    <property type="term" value="P:polyamine biosynthetic process"/>
    <property type="evidence" value="ECO:0007669"/>
    <property type="project" value="UniProtKB-UniRule"/>
</dbReference>
<gene>
    <name evidence="8" type="ORF">QR680_010462</name>
</gene>
<dbReference type="InterPro" id="IPR030374">
    <property type="entry name" value="PABS"/>
</dbReference>
<proteinExistence type="inferred from homology"/>
<feature type="chain" id="PRO_5041436980" description="PABS domain-containing protein" evidence="6">
    <location>
        <begin position="21"/>
        <end position="420"/>
    </location>
</feature>
<comment type="caution">
    <text evidence="8">The sequence shown here is derived from an EMBL/GenBank/DDBJ whole genome shotgun (WGS) entry which is preliminary data.</text>
</comment>
<dbReference type="InterPro" id="IPR029063">
    <property type="entry name" value="SAM-dependent_MTases_sf"/>
</dbReference>
<evidence type="ECO:0000313" key="9">
    <source>
        <dbReference type="Proteomes" id="UP001175271"/>
    </source>
</evidence>
<dbReference type="SUPFAM" id="SSF53335">
    <property type="entry name" value="S-adenosyl-L-methionine-dependent methyltransferases"/>
    <property type="match status" value="1"/>
</dbReference>
<protein>
    <recommendedName>
        <fullName evidence="7">PABS domain-containing protein</fullName>
    </recommendedName>
</protein>